<keyword evidence="2" id="KW-0732">Signal</keyword>
<keyword evidence="1" id="KW-0175">Coiled coil</keyword>
<reference evidence="4" key="1">
    <citation type="submission" date="2017-04" db="EMBL/GenBank/DDBJ databases">
        <authorList>
            <person name="Varghese N."/>
            <person name="Submissions S."/>
        </authorList>
    </citation>
    <scope>NUCLEOTIDE SEQUENCE [LARGE SCALE GENOMIC DNA]</scope>
    <source>
        <strain evidence="4">DSM 12126</strain>
    </source>
</reference>
<dbReference type="Proteomes" id="UP000192756">
    <property type="component" value="Unassembled WGS sequence"/>
</dbReference>
<accession>A0A1W2BR35</accession>
<dbReference type="RefSeq" id="WP_084239112.1">
    <property type="nucleotide sequence ID" value="NZ_FWXT01000001.1"/>
</dbReference>
<sequence length="305" mass="32875">MKVPILSFLSVFFASSVYAQDANYNTVTTTSTDSNSPVSIRILGQNDPVGETSVRKISFDFSAAGKAQIQAYRNNSMGTTLQFLTNDDGDPLGGSPSIRMQISRNGHVGIGTTAPASRLSVFHESGYGKVASFSSALGDEQVGIGAESNGFSWVGTTSNHNFQIYANNDAKMSVLANGNVGIGTAMPNSKLAVNGNIRAHEIKVETANWPDYVFAKDYELPTLQETEKHIKDKGHLPGIPSAAEVKANGIDLGEMNAKLLQKIEELTLHLINENKENTETKKKLRACEEKIKALTELILPSTHSN</sequence>
<gene>
    <name evidence="3" type="ORF">SAMN04488524_2569</name>
</gene>
<evidence type="ECO:0000313" key="4">
    <source>
        <dbReference type="Proteomes" id="UP000192756"/>
    </source>
</evidence>
<name>A0A1W2BR35_9SPHI</name>
<evidence type="ECO:0000256" key="2">
    <source>
        <dbReference type="SAM" id="SignalP"/>
    </source>
</evidence>
<dbReference type="AlphaFoldDB" id="A0A1W2BR35"/>
<evidence type="ECO:0000256" key="1">
    <source>
        <dbReference type="SAM" id="Coils"/>
    </source>
</evidence>
<feature type="signal peptide" evidence="2">
    <location>
        <begin position="1"/>
        <end position="19"/>
    </location>
</feature>
<dbReference type="EMBL" id="FWXT01000001">
    <property type="protein sequence ID" value="SMC75341.1"/>
    <property type="molecule type" value="Genomic_DNA"/>
</dbReference>
<feature type="chain" id="PRO_5013389014" evidence="2">
    <location>
        <begin position="20"/>
        <end position="305"/>
    </location>
</feature>
<dbReference type="OrthoDB" id="9808753at2"/>
<organism evidence="3 4">
    <name type="scientific">Pedobacter africanus</name>
    <dbReference type="NCBI Taxonomy" id="151894"/>
    <lineage>
        <taxon>Bacteria</taxon>
        <taxon>Pseudomonadati</taxon>
        <taxon>Bacteroidota</taxon>
        <taxon>Sphingobacteriia</taxon>
        <taxon>Sphingobacteriales</taxon>
        <taxon>Sphingobacteriaceae</taxon>
        <taxon>Pedobacter</taxon>
    </lineage>
</organism>
<proteinExistence type="predicted"/>
<feature type="coiled-coil region" evidence="1">
    <location>
        <begin position="256"/>
        <end position="297"/>
    </location>
</feature>
<protein>
    <submittedName>
        <fullName evidence="3">Uncharacterized protein</fullName>
    </submittedName>
</protein>
<dbReference type="STRING" id="151894.SAMN04488524_2569"/>
<keyword evidence="4" id="KW-1185">Reference proteome</keyword>
<evidence type="ECO:0000313" key="3">
    <source>
        <dbReference type="EMBL" id="SMC75341.1"/>
    </source>
</evidence>